<protein>
    <submittedName>
        <fullName evidence="4">MBL fold metallo-hydrolase</fullName>
    </submittedName>
</protein>
<proteinExistence type="predicted"/>
<reference evidence="4 5" key="1">
    <citation type="submission" date="2018-08" db="EMBL/GenBank/DDBJ databases">
        <title>Lysobacter weifangensis sp. nov., a new member of the family 'Xanthomonadaceae', isolated from soil in a farmland.</title>
        <authorList>
            <person name="Zhao H."/>
        </authorList>
    </citation>
    <scope>NUCLEOTIDE SEQUENCE [LARGE SCALE GENOMIC DNA]</scope>
    <source>
        <strain evidence="4 5">WF-2</strain>
    </source>
</reference>
<sequence length="457" mass="50484">MRVHFHGAAGMVTGSMHLVEAAGHRVLLDCGMIQGSRELEALNAAEFPFDPAALDALVLSHAHIDHIGRVPLLVKRGYRGPIYTQAATADLMPIMLLDSAALAAGDAERANRERRNGEPPVEPLYTSHDVQVALRQLQPLPYDARSEILPGVELALRDAGHILGSAIVELWADGRKLVFSGDLGPRAAPILRDPTPIAEADLVLLESTYGDRNHRERASTVAELGQIFEDAWHDRGNVCIPAFAVGRTQELLYWFAAHWEQWQLARWRIFLDSPMASKVVAAYDRHHDLFDERARRVWNGRPSPFRLPNLRATPTREESVALNRIGAGAIIIAGSGMANGGRILHHFKQNLGRREAHVVFVGYQAEGTLGRRIVDGARWVRIHGHDYHVHARVHTVGGLSAHADQRGLIEWYEHFDPPPPLALVHGEDKAREALAGEIGERHGIVATLPHPGMRLTV</sequence>
<dbReference type="PANTHER" id="PTHR11203:SF37">
    <property type="entry name" value="INTEGRATOR COMPLEX SUBUNIT 11"/>
    <property type="match status" value="1"/>
</dbReference>
<dbReference type="InterPro" id="IPR050698">
    <property type="entry name" value="MBL"/>
</dbReference>
<dbReference type="Gene3D" id="3.40.50.10890">
    <property type="match status" value="1"/>
</dbReference>
<evidence type="ECO:0000256" key="1">
    <source>
        <dbReference type="ARBA" id="ARBA00022801"/>
    </source>
</evidence>
<dbReference type="Proteomes" id="UP000262917">
    <property type="component" value="Unassembled WGS sequence"/>
</dbReference>
<name>A0A372DRV8_9GAMM</name>
<dbReference type="SMART" id="SM01027">
    <property type="entry name" value="Beta-Casp"/>
    <property type="match status" value="1"/>
</dbReference>
<evidence type="ECO:0000259" key="2">
    <source>
        <dbReference type="SMART" id="SM00849"/>
    </source>
</evidence>
<dbReference type="InterPro" id="IPR022712">
    <property type="entry name" value="Beta_Casp"/>
</dbReference>
<dbReference type="SMART" id="SM00849">
    <property type="entry name" value="Lactamase_B"/>
    <property type="match status" value="1"/>
</dbReference>
<dbReference type="Pfam" id="PF00753">
    <property type="entry name" value="Lactamase_B"/>
    <property type="match status" value="1"/>
</dbReference>
<feature type="domain" description="Beta-Casp" evidence="3">
    <location>
        <begin position="248"/>
        <end position="373"/>
    </location>
</feature>
<dbReference type="Pfam" id="PF07521">
    <property type="entry name" value="RMMBL"/>
    <property type="match status" value="1"/>
</dbReference>
<evidence type="ECO:0000313" key="5">
    <source>
        <dbReference type="Proteomes" id="UP000262917"/>
    </source>
</evidence>
<dbReference type="Pfam" id="PF10996">
    <property type="entry name" value="Beta-Casp"/>
    <property type="match status" value="1"/>
</dbReference>
<organism evidence="4 5">
    <name type="scientific">Cognatiluteimonas weifangensis</name>
    <dbReference type="NCBI Taxonomy" id="2303539"/>
    <lineage>
        <taxon>Bacteria</taxon>
        <taxon>Pseudomonadati</taxon>
        <taxon>Pseudomonadota</taxon>
        <taxon>Gammaproteobacteria</taxon>
        <taxon>Lysobacterales</taxon>
        <taxon>Lysobacteraceae</taxon>
        <taxon>Cognatiluteimonas</taxon>
    </lineage>
</organism>
<dbReference type="PANTHER" id="PTHR11203">
    <property type="entry name" value="CLEAVAGE AND POLYADENYLATION SPECIFICITY FACTOR FAMILY MEMBER"/>
    <property type="match status" value="1"/>
</dbReference>
<dbReference type="CDD" id="cd16295">
    <property type="entry name" value="TTHA0252-CPSF-like_MBL-fold"/>
    <property type="match status" value="1"/>
</dbReference>
<accession>A0A372DRV8</accession>
<dbReference type="GO" id="GO:0016787">
    <property type="term" value="F:hydrolase activity"/>
    <property type="evidence" value="ECO:0007669"/>
    <property type="project" value="UniProtKB-KW"/>
</dbReference>
<dbReference type="InterPro" id="IPR011108">
    <property type="entry name" value="RMMBL"/>
</dbReference>
<dbReference type="EMBL" id="QVPD01000001">
    <property type="protein sequence ID" value="RFP62308.1"/>
    <property type="molecule type" value="Genomic_DNA"/>
</dbReference>
<keyword evidence="1 4" id="KW-0378">Hydrolase</keyword>
<evidence type="ECO:0000259" key="3">
    <source>
        <dbReference type="SMART" id="SM01027"/>
    </source>
</evidence>
<gene>
    <name evidence="4" type="ORF">D0Y53_00320</name>
</gene>
<dbReference type="RefSeq" id="WP_117201128.1">
    <property type="nucleotide sequence ID" value="NZ_JBHTBK010000036.1"/>
</dbReference>
<dbReference type="InterPro" id="IPR036866">
    <property type="entry name" value="RibonucZ/Hydroxyglut_hydro"/>
</dbReference>
<dbReference type="AlphaFoldDB" id="A0A372DRV8"/>
<dbReference type="GO" id="GO:0004521">
    <property type="term" value="F:RNA endonuclease activity"/>
    <property type="evidence" value="ECO:0007669"/>
    <property type="project" value="TreeGrafter"/>
</dbReference>
<feature type="domain" description="Metallo-beta-lactamase" evidence="2">
    <location>
        <begin position="13"/>
        <end position="235"/>
    </location>
</feature>
<comment type="caution">
    <text evidence="4">The sequence shown here is derived from an EMBL/GenBank/DDBJ whole genome shotgun (WGS) entry which is preliminary data.</text>
</comment>
<dbReference type="OrthoDB" id="9803916at2"/>
<dbReference type="InterPro" id="IPR001279">
    <property type="entry name" value="Metallo-B-lactamas"/>
</dbReference>
<dbReference type="SUPFAM" id="SSF56281">
    <property type="entry name" value="Metallo-hydrolase/oxidoreductase"/>
    <property type="match status" value="1"/>
</dbReference>
<evidence type="ECO:0000313" key="4">
    <source>
        <dbReference type="EMBL" id="RFP62308.1"/>
    </source>
</evidence>
<dbReference type="Gene3D" id="3.60.15.10">
    <property type="entry name" value="Ribonuclease Z/Hydroxyacylglutathione hydrolase-like"/>
    <property type="match status" value="1"/>
</dbReference>
<keyword evidence="5" id="KW-1185">Reference proteome</keyword>